<dbReference type="Proteomes" id="UP000183832">
    <property type="component" value="Unassembled WGS sequence"/>
</dbReference>
<reference evidence="1 2" key="1">
    <citation type="submission" date="2015-04" db="EMBL/GenBank/DDBJ databases">
        <authorList>
            <person name="Syromyatnikov M.Y."/>
            <person name="Popov V.N."/>
        </authorList>
    </citation>
    <scope>NUCLEOTIDE SEQUENCE [LARGE SCALE GENOMIC DNA]</scope>
</reference>
<proteinExistence type="predicted"/>
<keyword evidence="2" id="KW-1185">Reference proteome</keyword>
<dbReference type="AlphaFoldDB" id="A0A1J1J779"/>
<evidence type="ECO:0000313" key="2">
    <source>
        <dbReference type="Proteomes" id="UP000183832"/>
    </source>
</evidence>
<evidence type="ECO:0000313" key="1">
    <source>
        <dbReference type="EMBL" id="CRL07326.1"/>
    </source>
</evidence>
<sequence>MLTKPSYSERSKKRYAMPYEDRVDMLSFFIHPSFCILIAPLFHDVGALYNGRELFENKLEKVKQTGLKWKH</sequence>
<gene>
    <name evidence="1" type="ORF">CLUMA_CG020305</name>
</gene>
<protein>
    <submittedName>
        <fullName evidence="1">CLUMA_CG020305, isoform A</fullName>
    </submittedName>
</protein>
<accession>A0A1J1J779</accession>
<organism evidence="1 2">
    <name type="scientific">Clunio marinus</name>
    <dbReference type="NCBI Taxonomy" id="568069"/>
    <lineage>
        <taxon>Eukaryota</taxon>
        <taxon>Metazoa</taxon>
        <taxon>Ecdysozoa</taxon>
        <taxon>Arthropoda</taxon>
        <taxon>Hexapoda</taxon>
        <taxon>Insecta</taxon>
        <taxon>Pterygota</taxon>
        <taxon>Neoptera</taxon>
        <taxon>Endopterygota</taxon>
        <taxon>Diptera</taxon>
        <taxon>Nematocera</taxon>
        <taxon>Chironomoidea</taxon>
        <taxon>Chironomidae</taxon>
        <taxon>Clunio</taxon>
    </lineage>
</organism>
<dbReference type="EMBL" id="CVRI01000070">
    <property type="protein sequence ID" value="CRL07326.1"/>
    <property type="molecule type" value="Genomic_DNA"/>
</dbReference>
<name>A0A1J1J779_9DIPT</name>